<dbReference type="Proteomes" id="UP000321570">
    <property type="component" value="Unassembled WGS sequence"/>
</dbReference>
<gene>
    <name evidence="1" type="ORF">WMSIL1_LOCUS4182</name>
</gene>
<organism evidence="1 2">
    <name type="scientific">Hymenolepis diminuta</name>
    <name type="common">Rat tapeworm</name>
    <dbReference type="NCBI Taxonomy" id="6216"/>
    <lineage>
        <taxon>Eukaryota</taxon>
        <taxon>Metazoa</taxon>
        <taxon>Spiralia</taxon>
        <taxon>Lophotrochozoa</taxon>
        <taxon>Platyhelminthes</taxon>
        <taxon>Cestoda</taxon>
        <taxon>Eucestoda</taxon>
        <taxon>Cyclophyllidea</taxon>
        <taxon>Hymenolepididae</taxon>
        <taxon>Hymenolepis</taxon>
    </lineage>
</organism>
<accession>A0A564Y9J0</accession>
<name>A0A564Y9J0_HYMDI</name>
<evidence type="ECO:0000313" key="2">
    <source>
        <dbReference type="Proteomes" id="UP000321570"/>
    </source>
</evidence>
<reference evidence="1 2" key="1">
    <citation type="submission" date="2019-07" db="EMBL/GenBank/DDBJ databases">
        <authorList>
            <person name="Jastrzebski P J."/>
            <person name="Paukszto L."/>
            <person name="Jastrzebski P J."/>
        </authorList>
    </citation>
    <scope>NUCLEOTIDE SEQUENCE [LARGE SCALE GENOMIC DNA]</scope>
    <source>
        <strain evidence="1 2">WMS-il1</strain>
    </source>
</reference>
<sequence length="76" mass="8369">MCTRTHHGKCRDVTGHIENKLGVRAETSSTNQQSRSLQPRLVLCLMTKLWIESNKEVISKSSPLSALPVLPTLGIA</sequence>
<dbReference type="AlphaFoldDB" id="A0A564Y9J0"/>
<dbReference type="EMBL" id="CABIJS010000122">
    <property type="protein sequence ID" value="VUZ43910.1"/>
    <property type="molecule type" value="Genomic_DNA"/>
</dbReference>
<evidence type="ECO:0000313" key="1">
    <source>
        <dbReference type="EMBL" id="VUZ43910.1"/>
    </source>
</evidence>
<proteinExistence type="predicted"/>
<keyword evidence="2" id="KW-1185">Reference proteome</keyword>
<protein>
    <submittedName>
        <fullName evidence="1">Uncharacterized protein</fullName>
    </submittedName>
</protein>